<keyword evidence="1" id="KW-0479">Metal-binding</keyword>
<feature type="domain" description="SWIM-type" evidence="3">
    <location>
        <begin position="356"/>
        <end position="389"/>
    </location>
</feature>
<dbReference type="InterPro" id="IPR007527">
    <property type="entry name" value="Znf_SWIM"/>
</dbReference>
<evidence type="ECO:0000256" key="1">
    <source>
        <dbReference type="PROSITE-ProRule" id="PRU00325"/>
    </source>
</evidence>
<keyword evidence="1" id="KW-0863">Zinc-finger</keyword>
<comment type="caution">
    <text evidence="4">The sequence shown here is derived from an EMBL/GenBank/DDBJ whole genome shotgun (WGS) entry which is preliminary data.</text>
</comment>
<dbReference type="InParanoid" id="A0A409WIV7"/>
<evidence type="ECO:0000313" key="5">
    <source>
        <dbReference type="Proteomes" id="UP000284706"/>
    </source>
</evidence>
<dbReference type="Proteomes" id="UP000284706">
    <property type="component" value="Unassembled WGS sequence"/>
</dbReference>
<evidence type="ECO:0000313" key="4">
    <source>
        <dbReference type="EMBL" id="PPQ78411.1"/>
    </source>
</evidence>
<evidence type="ECO:0000259" key="3">
    <source>
        <dbReference type="PROSITE" id="PS50966"/>
    </source>
</evidence>
<sequence length="624" mass="71863">MSEINAFLAKFPEAKHQLCFWHCLRAVKTRLSILRRRPRYYDVLEAKKEFDFIDLDFVPQAQEQSPPEEPHFVSQNAIPRLTVLFNGAHQNRAPENQVRQGGRLTVRLNGIVRALVPLRSGDLGAVETDTGETKGQCDGDDFEEDEEAVDDVRDEIDKLDDGGTDSEDGPDWMFDEGETVSPDPDYVFCPAPHRKQILHMFTKHFCQHPIFPERRSESMSAQDIRRNAVYEMYRFCKERGLREVWGYMWTSWYSPKMWVLWARSTSPYLSRLRTTMGVENFWRQLKHKFLHNIARPRLDQLVWILIHDVAPAYYAQMKKLDNSYRLGRSKSLTTYQVAFKKAWLKLLSADLGSVSYKTDVENWTCNCGQQKYQCHHLCKHLVQAVGRPDKRLFSSITRRRVAPIYRHPLIVLKGSNPGIYFEPDGAVTDGDDHTWSGNRELLAGDEEPWHAIIGNAPNAKGNARKRPREEIEPENPIHSPKQARAIEVIDLTNSSPGQAEFELPSMEVDIPERASSSVGYGSGDELEVDELRDRLQERAERLIRAGQIIMSQIPHNNLVWMRSIDRRDLGRDAIDMADDVDRFERAGRNRDTTWAQGKSKAERRRAMNTMGYVLQHSTETTPGA</sequence>
<feature type="compositionally biased region" description="Acidic residues" evidence="2">
    <location>
        <begin position="162"/>
        <end position="171"/>
    </location>
</feature>
<dbReference type="PROSITE" id="PS50966">
    <property type="entry name" value="ZF_SWIM"/>
    <property type="match status" value="1"/>
</dbReference>
<dbReference type="STRING" id="231916.A0A409WIV7"/>
<proteinExistence type="predicted"/>
<reference evidence="4 5" key="1">
    <citation type="journal article" date="2018" name="Evol. Lett.">
        <title>Horizontal gene cluster transfer increased hallucinogenic mushroom diversity.</title>
        <authorList>
            <person name="Reynolds H.T."/>
            <person name="Vijayakumar V."/>
            <person name="Gluck-Thaler E."/>
            <person name="Korotkin H.B."/>
            <person name="Matheny P.B."/>
            <person name="Slot J.C."/>
        </authorList>
    </citation>
    <scope>NUCLEOTIDE SEQUENCE [LARGE SCALE GENOMIC DNA]</scope>
    <source>
        <strain evidence="4 5">SRW20</strain>
    </source>
</reference>
<feature type="region of interest" description="Disordered" evidence="2">
    <location>
        <begin position="124"/>
        <end position="171"/>
    </location>
</feature>
<protein>
    <recommendedName>
        <fullName evidence="3">SWIM-type domain-containing protein</fullName>
    </recommendedName>
</protein>
<feature type="compositionally biased region" description="Acidic residues" evidence="2">
    <location>
        <begin position="138"/>
        <end position="154"/>
    </location>
</feature>
<accession>A0A409WIV7</accession>
<dbReference type="OrthoDB" id="2437251at2759"/>
<keyword evidence="1" id="KW-0862">Zinc</keyword>
<evidence type="ECO:0000256" key="2">
    <source>
        <dbReference type="SAM" id="MobiDB-lite"/>
    </source>
</evidence>
<gene>
    <name evidence="4" type="ORF">CVT26_007765</name>
</gene>
<dbReference type="AlphaFoldDB" id="A0A409WIV7"/>
<organism evidence="4 5">
    <name type="scientific">Gymnopilus dilepis</name>
    <dbReference type="NCBI Taxonomy" id="231916"/>
    <lineage>
        <taxon>Eukaryota</taxon>
        <taxon>Fungi</taxon>
        <taxon>Dikarya</taxon>
        <taxon>Basidiomycota</taxon>
        <taxon>Agaricomycotina</taxon>
        <taxon>Agaricomycetes</taxon>
        <taxon>Agaricomycetidae</taxon>
        <taxon>Agaricales</taxon>
        <taxon>Agaricineae</taxon>
        <taxon>Hymenogastraceae</taxon>
        <taxon>Gymnopilus</taxon>
    </lineage>
</organism>
<dbReference type="EMBL" id="NHYE01005052">
    <property type="protein sequence ID" value="PPQ78411.1"/>
    <property type="molecule type" value="Genomic_DNA"/>
</dbReference>
<dbReference type="GO" id="GO:0008270">
    <property type="term" value="F:zinc ion binding"/>
    <property type="evidence" value="ECO:0007669"/>
    <property type="project" value="UniProtKB-KW"/>
</dbReference>
<name>A0A409WIV7_9AGAR</name>
<keyword evidence="5" id="KW-1185">Reference proteome</keyword>